<protein>
    <submittedName>
        <fullName evidence="17 18">Extracellular sulfatase Sulf-1-like isoform X1</fullName>
    </submittedName>
</protein>
<feature type="compositionally biased region" description="Basic residues" evidence="13">
    <location>
        <begin position="1064"/>
        <end position="1083"/>
    </location>
</feature>
<dbReference type="RefSeq" id="XP_032815403.1">
    <property type="nucleotide sequence ID" value="XM_032959512.1"/>
</dbReference>
<evidence type="ECO:0000256" key="13">
    <source>
        <dbReference type="SAM" id="MobiDB-lite"/>
    </source>
</evidence>
<evidence type="ECO:0000256" key="10">
    <source>
        <dbReference type="ARBA" id="ARBA00022837"/>
    </source>
</evidence>
<evidence type="ECO:0000313" key="16">
    <source>
        <dbReference type="Proteomes" id="UP001318040"/>
    </source>
</evidence>
<dbReference type="Gene3D" id="3.40.720.10">
    <property type="entry name" value="Alkaline Phosphatase, subunit A"/>
    <property type="match status" value="1"/>
</dbReference>
<dbReference type="GO" id="GO:0008449">
    <property type="term" value="F:N-acetylglucosamine-6-sulfatase activity"/>
    <property type="evidence" value="ECO:0007669"/>
    <property type="project" value="TreeGrafter"/>
</dbReference>
<dbReference type="Pfam" id="PF00884">
    <property type="entry name" value="Sulfatase"/>
    <property type="match status" value="1"/>
</dbReference>
<feature type="compositionally biased region" description="Low complexity" evidence="13">
    <location>
        <begin position="1275"/>
        <end position="1286"/>
    </location>
</feature>
<feature type="compositionally biased region" description="Pro residues" evidence="13">
    <location>
        <begin position="1"/>
        <end position="30"/>
    </location>
</feature>
<evidence type="ECO:0000313" key="17">
    <source>
        <dbReference type="RefSeq" id="XP_032815401.1"/>
    </source>
</evidence>
<proteinExistence type="inferred from homology"/>
<feature type="region of interest" description="Disordered" evidence="13">
    <location>
        <begin position="885"/>
        <end position="911"/>
    </location>
</feature>
<keyword evidence="16" id="KW-1185">Reference proteome</keyword>
<dbReference type="GO" id="GO:0005783">
    <property type="term" value="C:endoplasmic reticulum"/>
    <property type="evidence" value="ECO:0007669"/>
    <property type="project" value="UniProtKB-SubCell"/>
</dbReference>
<dbReference type="InterPro" id="IPR017850">
    <property type="entry name" value="Alkaline_phosphatase_core_sf"/>
</dbReference>
<feature type="region of interest" description="Disordered" evidence="13">
    <location>
        <begin position="530"/>
        <end position="633"/>
    </location>
</feature>
<evidence type="ECO:0000256" key="6">
    <source>
        <dbReference type="ARBA" id="ARBA00022723"/>
    </source>
</evidence>
<feature type="compositionally biased region" description="Polar residues" evidence="13">
    <location>
        <begin position="696"/>
        <end position="705"/>
    </location>
</feature>
<dbReference type="KEGG" id="pmrn:116945217"/>
<dbReference type="GO" id="GO:0005539">
    <property type="term" value="F:glycosaminoglycan binding"/>
    <property type="evidence" value="ECO:0007669"/>
    <property type="project" value="TreeGrafter"/>
</dbReference>
<dbReference type="RefSeq" id="XP_032815404.1">
    <property type="nucleotide sequence ID" value="XM_032959513.1"/>
</dbReference>
<keyword evidence="6" id="KW-0479">Metal-binding</keyword>
<feature type="compositionally biased region" description="Low complexity" evidence="13">
    <location>
        <begin position="664"/>
        <end position="680"/>
    </location>
</feature>
<evidence type="ECO:0000313" key="18">
    <source>
        <dbReference type="RefSeq" id="XP_032815402.1"/>
    </source>
</evidence>
<dbReference type="GO" id="GO:0030201">
    <property type="term" value="P:heparan sulfate proteoglycan metabolic process"/>
    <property type="evidence" value="ECO:0007669"/>
    <property type="project" value="TreeGrafter"/>
</dbReference>
<evidence type="ECO:0000313" key="20">
    <source>
        <dbReference type="RefSeq" id="XP_032815404.1"/>
    </source>
</evidence>
<dbReference type="GO" id="GO:0046872">
    <property type="term" value="F:metal ion binding"/>
    <property type="evidence" value="ECO:0007669"/>
    <property type="project" value="UniProtKB-KW"/>
</dbReference>
<feature type="region of interest" description="Disordered" evidence="13">
    <location>
        <begin position="59"/>
        <end position="91"/>
    </location>
</feature>
<feature type="domain" description="Extracellular sulfatase C-terminal" evidence="15">
    <location>
        <begin position="790"/>
        <end position="876"/>
    </location>
</feature>
<feature type="compositionally biased region" description="Acidic residues" evidence="13">
    <location>
        <begin position="1183"/>
        <end position="1196"/>
    </location>
</feature>
<dbReference type="RefSeq" id="XP_032815402.1">
    <property type="nucleotide sequence ID" value="XM_032959511.1"/>
</dbReference>
<comment type="cofactor">
    <cofactor evidence="1">
        <name>Ca(2+)</name>
        <dbReference type="ChEBI" id="CHEBI:29108"/>
    </cofactor>
</comment>
<dbReference type="PANTHER" id="PTHR43108">
    <property type="entry name" value="N-ACETYLGLUCOSAMINE-6-SULFATASE FAMILY MEMBER"/>
    <property type="match status" value="1"/>
</dbReference>
<evidence type="ECO:0000256" key="2">
    <source>
        <dbReference type="ARBA" id="ARBA00004240"/>
    </source>
</evidence>
<organism evidence="16 18">
    <name type="scientific">Petromyzon marinus</name>
    <name type="common">Sea lamprey</name>
    <dbReference type="NCBI Taxonomy" id="7757"/>
    <lineage>
        <taxon>Eukaryota</taxon>
        <taxon>Metazoa</taxon>
        <taxon>Chordata</taxon>
        <taxon>Craniata</taxon>
        <taxon>Vertebrata</taxon>
        <taxon>Cyclostomata</taxon>
        <taxon>Hyperoartia</taxon>
        <taxon>Petromyzontiformes</taxon>
        <taxon>Petromyzontidae</taxon>
        <taxon>Petromyzon</taxon>
    </lineage>
</organism>
<evidence type="ECO:0000256" key="1">
    <source>
        <dbReference type="ARBA" id="ARBA00001913"/>
    </source>
</evidence>
<dbReference type="Pfam" id="PF12548">
    <property type="entry name" value="DUF3740"/>
    <property type="match status" value="1"/>
</dbReference>
<feature type="region of interest" description="Disordered" evidence="13">
    <location>
        <begin position="768"/>
        <end position="794"/>
    </location>
</feature>
<dbReference type="FunFam" id="3.40.720.10:FF:000003">
    <property type="entry name" value="Extracellular sulfatase"/>
    <property type="match status" value="1"/>
</dbReference>
<feature type="compositionally biased region" description="Acidic residues" evidence="13">
    <location>
        <begin position="732"/>
        <end position="756"/>
    </location>
</feature>
<feature type="region of interest" description="Disordered" evidence="13">
    <location>
        <begin position="1152"/>
        <end position="1208"/>
    </location>
</feature>
<feature type="compositionally biased region" description="Gly residues" evidence="13">
    <location>
        <begin position="578"/>
        <end position="590"/>
    </location>
</feature>
<keyword evidence="12" id="KW-0325">Glycoprotein</keyword>
<feature type="region of interest" description="Disordered" evidence="13">
    <location>
        <begin position="655"/>
        <end position="756"/>
    </location>
</feature>
<dbReference type="PROSITE" id="PS00523">
    <property type="entry name" value="SULFATASE_1"/>
    <property type="match status" value="1"/>
</dbReference>
<feature type="region of interest" description="Disordered" evidence="13">
    <location>
        <begin position="1020"/>
        <end position="1047"/>
    </location>
</feature>
<dbReference type="InterPro" id="IPR024609">
    <property type="entry name" value="Extracellular_sulfatase_C"/>
</dbReference>
<accession>A0AAJ7TF23</accession>
<dbReference type="GO" id="GO:0030177">
    <property type="term" value="P:positive regulation of Wnt signaling pathway"/>
    <property type="evidence" value="ECO:0007669"/>
    <property type="project" value="TreeGrafter"/>
</dbReference>
<evidence type="ECO:0000259" key="14">
    <source>
        <dbReference type="Pfam" id="PF00884"/>
    </source>
</evidence>
<dbReference type="RefSeq" id="XP_032815401.1">
    <property type="nucleotide sequence ID" value="XM_032959510.1"/>
</dbReference>
<dbReference type="SUPFAM" id="SSF53649">
    <property type="entry name" value="Alkaline phosphatase-like"/>
    <property type="match status" value="1"/>
</dbReference>
<keyword evidence="9" id="KW-0256">Endoplasmic reticulum</keyword>
<evidence type="ECO:0000313" key="19">
    <source>
        <dbReference type="RefSeq" id="XP_032815403.1"/>
    </source>
</evidence>
<dbReference type="GO" id="GO:0009986">
    <property type="term" value="C:cell surface"/>
    <property type="evidence" value="ECO:0007669"/>
    <property type="project" value="UniProtKB-SubCell"/>
</dbReference>
<evidence type="ECO:0000256" key="12">
    <source>
        <dbReference type="ARBA" id="ARBA00023180"/>
    </source>
</evidence>
<evidence type="ECO:0000256" key="7">
    <source>
        <dbReference type="ARBA" id="ARBA00022729"/>
    </source>
</evidence>
<sequence length="1351" mass="147369">MATPPMRPAPPPRLGAAPPRPRPPLPPPPRGSALRLPPLVLAVAAAAAASLLCGPGLAASAAGSGRGGRERLLPDPASLSGGRPPRDQRRPNIILILTDDQDVELGSMLVMNKTRQLMERGGAHFTNAFVTTPMCCPSRSSMLTGKYSHNHDVYTNNENCSSPSWQAAHEPRTFAVHLSRAGYRTGFFGKYLNEYNGSYVPPGWREWLGLVKNSRFYNYTLNRNGAREKHGAHYPSDYLTDLITNESVSFFRASRRTYPGRPVLMVLSHAAPHGPEDSAPQYSELFPNASTHITPSYNLAPNPDKHWILRYTGPMMPIHMEFTNLLQRRRLQTLMSVDDSVQRILDTLEESGELDNTFVIYTSDHGYHLGQFGLVKGKSMPYEFDIRVPFYVRGPGVAPGSTVPQIALNIDLAPTMLDMAGLDIPGDMDGRSLLKLLRRSDRPSNRFRSVGAKKPIVWRDSFLVERGKMLRKKEEGTSPATNQLPKVERLKEVCSRSEYQTACQQPGQEWHCAEDAVGHLRLHKCRSSFPGPELPGARPPLPHGALSSRRSRKLPRHAGTLPQPWCVCPDDDGDGGDDGGGGGGTRGAGGEPDDVFGRGNAARFGKALGRKHKKRHPPAAVQGAGNSLRLKSRLSRGRALRSVSLDVVAQADEPAPAFPTGVNATDSPTAAPSTAAPLATVGPPAEPSSPTATASNRPAASSSTMERPVLDHRYNDPEAMMSEGDGEREQDDRDDGAGDDDVVGDEDEEDQGNDDIFDLIFEEDAKRALSGNEMEKGTEALSQGTNEGDQRPPIATATPTALALRPNLTRVTHRCFFLLNRTVHCDEEVYQSVRAWKDHRHFVDRQIESLQDKIKFLREVRGHLKKKRPDVCDCGKKSGKGVWSAEQRKKALREERRRQKEEKRLRKKKHRKGEACSFPGLTCFTHDNDHWQTPPYWTQGTFCACTSSNNNTYWCVRTLNSSHNSLFCEFATGFIEYFDLNTDPYQMQNAVHTLERGALGALHAQLAGLRACRGLGQCEPAPSNTHTGKKSGTDGKGKTPAGLDEDVWPWSHGDPSFGHNSILGHHHHPHHHHHHLPHNHHNHPPPPPRRYHGDPPHALDSAAAASNSDSGWANFWLDVDTVVELLRDLHGSRGTEMKPHAAAGNAATDFASAPSPAAAKRTAPLVPDAEDGSGASLMLEVAEKEEETVDDEDEEREAAVDSSGLGPLDLGWLQDRANAVAGSAGISLGRIGKSRRKDGRGRDGKVRTRHSSSSMSRKHRLGTGIRNQDGSYNGSSSRSQSSSSSSHLAANDTNGSVRGGLSDADGGSGEEGHQVYASGSSRVVSKISFIPESTAEPDFSGEGFIPIHDHQ</sequence>
<keyword evidence="7" id="KW-0732">Signal</keyword>
<dbReference type="GO" id="GO:0010575">
    <property type="term" value="P:positive regulation of vascular endothelial growth factor production"/>
    <property type="evidence" value="ECO:0007669"/>
    <property type="project" value="TreeGrafter"/>
</dbReference>
<feature type="region of interest" description="Disordered" evidence="13">
    <location>
        <begin position="1231"/>
        <end position="1351"/>
    </location>
</feature>
<feature type="domain" description="Sulfatase N-terminal" evidence="14">
    <location>
        <begin position="91"/>
        <end position="421"/>
    </location>
</feature>
<evidence type="ECO:0000256" key="11">
    <source>
        <dbReference type="ARBA" id="ARBA00023034"/>
    </source>
</evidence>
<feature type="compositionally biased region" description="Basic and acidic residues" evidence="13">
    <location>
        <begin position="768"/>
        <end position="778"/>
    </location>
</feature>
<feature type="compositionally biased region" description="Polar residues" evidence="13">
    <location>
        <begin position="1265"/>
        <end position="1274"/>
    </location>
</feature>
<keyword evidence="8" id="KW-0378">Hydrolase</keyword>
<evidence type="ECO:0000256" key="4">
    <source>
        <dbReference type="ARBA" id="ARBA00004348"/>
    </source>
</evidence>
<keyword evidence="11" id="KW-0333">Golgi apparatus</keyword>
<dbReference type="InterPro" id="IPR000917">
    <property type="entry name" value="Sulfatase_N"/>
</dbReference>
<feature type="compositionally biased region" description="Polar residues" evidence="13">
    <location>
        <begin position="1287"/>
        <end position="1296"/>
    </location>
</feature>
<comment type="subcellular location">
    <subcellularLocation>
        <location evidence="3">Cell surface</location>
    </subcellularLocation>
    <subcellularLocation>
        <location evidence="2">Endoplasmic reticulum</location>
    </subcellularLocation>
    <subcellularLocation>
        <location evidence="4">Golgi apparatus</location>
        <location evidence="4">Golgi stack</location>
    </subcellularLocation>
</comment>
<dbReference type="GO" id="GO:0005795">
    <property type="term" value="C:Golgi stack"/>
    <property type="evidence" value="ECO:0007669"/>
    <property type="project" value="UniProtKB-SubCell"/>
</dbReference>
<evidence type="ECO:0000256" key="3">
    <source>
        <dbReference type="ARBA" id="ARBA00004241"/>
    </source>
</evidence>
<evidence type="ECO:0000259" key="15">
    <source>
        <dbReference type="Pfam" id="PF12548"/>
    </source>
</evidence>
<comment type="similarity">
    <text evidence="5">Belongs to the sulfatase family.</text>
</comment>
<evidence type="ECO:0000256" key="8">
    <source>
        <dbReference type="ARBA" id="ARBA00022801"/>
    </source>
</evidence>
<feature type="compositionally biased region" description="Basic residues" evidence="13">
    <location>
        <begin position="608"/>
        <end position="617"/>
    </location>
</feature>
<name>A0AAJ7TF23_PETMA</name>
<dbReference type="InterPro" id="IPR024607">
    <property type="entry name" value="Sulfatase_CS"/>
</dbReference>
<feature type="compositionally biased region" description="Basic and acidic residues" evidence="13">
    <location>
        <begin position="886"/>
        <end position="904"/>
    </location>
</feature>
<gene>
    <name evidence="17 18 19 20" type="primary">LOC116945217</name>
</gene>
<feature type="region of interest" description="Disordered" evidence="13">
    <location>
        <begin position="1059"/>
        <end position="1105"/>
    </location>
</feature>
<dbReference type="Proteomes" id="UP001318040">
    <property type="component" value="Chromosome 23"/>
</dbReference>
<evidence type="ECO:0000256" key="9">
    <source>
        <dbReference type="ARBA" id="ARBA00022824"/>
    </source>
</evidence>
<keyword evidence="10" id="KW-0106">Calcium</keyword>
<dbReference type="CDD" id="cd16147">
    <property type="entry name" value="G6S"/>
    <property type="match status" value="1"/>
</dbReference>
<evidence type="ECO:0000256" key="5">
    <source>
        <dbReference type="ARBA" id="ARBA00008779"/>
    </source>
</evidence>
<reference evidence="17 18" key="1">
    <citation type="submission" date="2025-04" db="UniProtKB">
        <authorList>
            <consortium name="RefSeq"/>
        </authorList>
    </citation>
    <scope>IDENTIFICATION</scope>
    <source>
        <tissue evidence="17 18">Sperm</tissue>
    </source>
</reference>
<dbReference type="GO" id="GO:0040037">
    <property type="term" value="P:negative regulation of fibroblast growth factor receptor signaling pathway"/>
    <property type="evidence" value="ECO:0007669"/>
    <property type="project" value="TreeGrafter"/>
</dbReference>
<feature type="region of interest" description="Disordered" evidence="13">
    <location>
        <begin position="1"/>
        <end position="34"/>
    </location>
</feature>
<dbReference type="PANTHER" id="PTHR43108:SF16">
    <property type="entry name" value="EXTRACELLULAR SULFATASE SULF-1 HOMOLOG"/>
    <property type="match status" value="1"/>
</dbReference>
<dbReference type="GO" id="GO:0005886">
    <property type="term" value="C:plasma membrane"/>
    <property type="evidence" value="ECO:0007669"/>
    <property type="project" value="TreeGrafter"/>
</dbReference>